<reference evidence="1" key="1">
    <citation type="submission" date="2023-06" db="EMBL/GenBank/DDBJ databases">
        <title>Genome-scale phylogeny and comparative genomics of the fungal order Sordariales.</title>
        <authorList>
            <consortium name="Lawrence Berkeley National Laboratory"/>
            <person name="Hensen N."/>
            <person name="Bonometti L."/>
            <person name="Westerberg I."/>
            <person name="Brannstrom I.O."/>
            <person name="Guillou S."/>
            <person name="Cros-Aarteil S."/>
            <person name="Calhoun S."/>
            <person name="Haridas S."/>
            <person name="Kuo A."/>
            <person name="Mondo S."/>
            <person name="Pangilinan J."/>
            <person name="Riley R."/>
            <person name="Labutti K."/>
            <person name="Andreopoulos B."/>
            <person name="Lipzen A."/>
            <person name="Chen C."/>
            <person name="Yanf M."/>
            <person name="Daum C."/>
            <person name="Ng V."/>
            <person name="Clum A."/>
            <person name="Steindorff A."/>
            <person name="Ohm R."/>
            <person name="Martin F."/>
            <person name="Silar P."/>
            <person name="Natvig D."/>
            <person name="Lalanne C."/>
            <person name="Gautier V."/>
            <person name="Ament-Velasquez S.L."/>
            <person name="Kruys A."/>
            <person name="Hutchinson M.I."/>
            <person name="Powell A.J."/>
            <person name="Barry K."/>
            <person name="Miller A.N."/>
            <person name="Grigoriev I.V."/>
            <person name="Debuchy R."/>
            <person name="Gladieux P."/>
            <person name="Thoren M.H."/>
            <person name="Johannesson H."/>
        </authorList>
    </citation>
    <scope>NUCLEOTIDE SEQUENCE</scope>
    <source>
        <strain evidence="1">SMH4607-1</strain>
    </source>
</reference>
<sequence>MCGGDCTPSSTPRVGARVDFFSQSRGHLGNLLFLDPSTPDSATATHVRFSPKEGVAIDDRILVSIHLTGDLTKAVNDSGLFQQFTLQGARSLGDENMALGESLSLKVGHDGIIGRRVSMSRGGELLADGIVGFNSGHLALASF</sequence>
<keyword evidence="2" id="KW-1185">Reference proteome</keyword>
<comment type="caution">
    <text evidence="1">The sequence shown here is derived from an EMBL/GenBank/DDBJ whole genome shotgun (WGS) entry which is preliminary data.</text>
</comment>
<protein>
    <submittedName>
        <fullName evidence="1">Uncharacterized protein</fullName>
    </submittedName>
</protein>
<name>A0AA40AQR7_9PEZI</name>
<dbReference type="Proteomes" id="UP001172102">
    <property type="component" value="Unassembled WGS sequence"/>
</dbReference>
<evidence type="ECO:0000313" key="2">
    <source>
        <dbReference type="Proteomes" id="UP001172102"/>
    </source>
</evidence>
<organism evidence="1 2">
    <name type="scientific">Lasiosphaeris hirsuta</name>
    <dbReference type="NCBI Taxonomy" id="260670"/>
    <lineage>
        <taxon>Eukaryota</taxon>
        <taxon>Fungi</taxon>
        <taxon>Dikarya</taxon>
        <taxon>Ascomycota</taxon>
        <taxon>Pezizomycotina</taxon>
        <taxon>Sordariomycetes</taxon>
        <taxon>Sordariomycetidae</taxon>
        <taxon>Sordariales</taxon>
        <taxon>Lasiosphaeriaceae</taxon>
        <taxon>Lasiosphaeris</taxon>
    </lineage>
</organism>
<proteinExistence type="predicted"/>
<accession>A0AA40AQR7</accession>
<gene>
    <name evidence="1" type="ORF">B0H67DRAFT_181455</name>
</gene>
<dbReference type="EMBL" id="JAUKUA010000003">
    <property type="protein sequence ID" value="KAK0720264.1"/>
    <property type="molecule type" value="Genomic_DNA"/>
</dbReference>
<dbReference type="AlphaFoldDB" id="A0AA40AQR7"/>
<evidence type="ECO:0000313" key="1">
    <source>
        <dbReference type="EMBL" id="KAK0720264.1"/>
    </source>
</evidence>